<dbReference type="PROSITE" id="PS50110">
    <property type="entry name" value="RESPONSE_REGULATORY"/>
    <property type="match status" value="1"/>
</dbReference>
<keyword evidence="1" id="KW-0597">Phosphoprotein</keyword>
<dbReference type="RefSeq" id="WP_194121912.1">
    <property type="nucleotide sequence ID" value="NZ_JACYGY010000001.1"/>
</dbReference>
<evidence type="ECO:0000259" key="2">
    <source>
        <dbReference type="PROSITE" id="PS50110"/>
    </source>
</evidence>
<keyword evidence="4" id="KW-1185">Reference proteome</keyword>
<name>A0ABR9WE94_9BACT</name>
<reference evidence="4" key="1">
    <citation type="submission" date="2023-07" db="EMBL/GenBank/DDBJ databases">
        <title>Dyadobacter sp. nov 'subterranea' isolated from contaminted grondwater.</title>
        <authorList>
            <person name="Szabo I."/>
            <person name="Al-Omari J."/>
            <person name="Szerdahelyi S.G."/>
            <person name="Rado J."/>
        </authorList>
    </citation>
    <scope>NUCLEOTIDE SEQUENCE [LARGE SCALE GENOMIC DNA]</scope>
    <source>
        <strain evidence="4">UP-52</strain>
    </source>
</reference>
<organism evidence="3 4">
    <name type="scientific">Dyadobacter subterraneus</name>
    <dbReference type="NCBI Taxonomy" id="2773304"/>
    <lineage>
        <taxon>Bacteria</taxon>
        <taxon>Pseudomonadati</taxon>
        <taxon>Bacteroidota</taxon>
        <taxon>Cytophagia</taxon>
        <taxon>Cytophagales</taxon>
        <taxon>Spirosomataceae</taxon>
        <taxon>Dyadobacter</taxon>
    </lineage>
</organism>
<feature type="domain" description="Response regulatory" evidence="2">
    <location>
        <begin position="5"/>
        <end position="127"/>
    </location>
</feature>
<gene>
    <name evidence="3" type="ORF">IEE83_18145</name>
</gene>
<protein>
    <submittedName>
        <fullName evidence="3">Response regulator</fullName>
    </submittedName>
</protein>
<comment type="caution">
    <text evidence="3">The sequence shown here is derived from an EMBL/GenBank/DDBJ whole genome shotgun (WGS) entry which is preliminary data.</text>
</comment>
<dbReference type="InterPro" id="IPR001789">
    <property type="entry name" value="Sig_transdc_resp-reg_receiver"/>
</dbReference>
<dbReference type="Pfam" id="PF00072">
    <property type="entry name" value="Response_reg"/>
    <property type="match status" value="1"/>
</dbReference>
<dbReference type="InterPro" id="IPR011006">
    <property type="entry name" value="CheY-like_superfamily"/>
</dbReference>
<proteinExistence type="predicted"/>
<sequence>MGKDAILYVGGDVDDKYLVASALSEIGCGSEVINFENGYQLINYLRETDERPFFILCDLNIPQISGLELKEKINADEQLKKRSIPFIFLSDSVNPKDVDEAYLSLVQGFYLKPPTFEALKDQLSFICGYWERAILPGRYNWRT</sequence>
<dbReference type="SMART" id="SM00448">
    <property type="entry name" value="REC"/>
    <property type="match status" value="1"/>
</dbReference>
<evidence type="ECO:0000313" key="3">
    <source>
        <dbReference type="EMBL" id="MBE9463808.1"/>
    </source>
</evidence>
<dbReference type="Proteomes" id="UP000634134">
    <property type="component" value="Unassembled WGS sequence"/>
</dbReference>
<accession>A0ABR9WE94</accession>
<dbReference type="EMBL" id="JACYGY010000001">
    <property type="protein sequence ID" value="MBE9463808.1"/>
    <property type="molecule type" value="Genomic_DNA"/>
</dbReference>
<evidence type="ECO:0000256" key="1">
    <source>
        <dbReference type="PROSITE-ProRule" id="PRU00169"/>
    </source>
</evidence>
<dbReference type="PANTHER" id="PTHR44520">
    <property type="entry name" value="RESPONSE REGULATOR RCP1-RELATED"/>
    <property type="match status" value="1"/>
</dbReference>
<evidence type="ECO:0000313" key="4">
    <source>
        <dbReference type="Proteomes" id="UP000634134"/>
    </source>
</evidence>
<dbReference type="Gene3D" id="3.40.50.2300">
    <property type="match status" value="1"/>
</dbReference>
<feature type="modified residue" description="4-aspartylphosphate" evidence="1">
    <location>
        <position position="58"/>
    </location>
</feature>
<dbReference type="InterPro" id="IPR052893">
    <property type="entry name" value="TCS_response_regulator"/>
</dbReference>
<dbReference type="SUPFAM" id="SSF52172">
    <property type="entry name" value="CheY-like"/>
    <property type="match status" value="1"/>
</dbReference>